<sequence length="138" mass="15215">MSDSAPQSSPIPTELRLHQKSQELEIHFEDGVAARLSSEFLRVHSPSAEVKGHGPGQETLQTGKRNVAITTVEPVGHYAVRLVFSDGHNSGLYSWDLLYRYAQEHEVLWADYLQKLEAAGASRDHATPRPASGGCSRH</sequence>
<dbReference type="EMBL" id="BAABLD010000008">
    <property type="protein sequence ID" value="GAA5164379.1"/>
    <property type="molecule type" value="Genomic_DNA"/>
</dbReference>
<dbReference type="InterPro" id="IPR010376">
    <property type="entry name" value="GBBH-like_N"/>
</dbReference>
<name>A0ABP9QMF6_9RHOO</name>
<dbReference type="Pfam" id="PF06155">
    <property type="entry name" value="GBBH-like_N"/>
    <property type="match status" value="1"/>
</dbReference>
<dbReference type="RefSeq" id="WP_345532593.1">
    <property type="nucleotide sequence ID" value="NZ_BAABLD010000008.1"/>
</dbReference>
<comment type="caution">
    <text evidence="4">The sequence shown here is derived from an EMBL/GenBank/DDBJ whole genome shotgun (WGS) entry which is preliminary data.</text>
</comment>
<evidence type="ECO:0000313" key="4">
    <source>
        <dbReference type="EMBL" id="GAA5164379.1"/>
    </source>
</evidence>
<evidence type="ECO:0000256" key="1">
    <source>
        <dbReference type="ARBA" id="ARBA00022723"/>
    </source>
</evidence>
<dbReference type="PANTHER" id="PTHR35303">
    <property type="entry name" value="OS02G0197800 PROTEIN"/>
    <property type="match status" value="1"/>
</dbReference>
<feature type="domain" description="Gamma-butyrobetaine hydroxylase-like N-terminal" evidence="3">
    <location>
        <begin position="16"/>
        <end position="99"/>
    </location>
</feature>
<accession>A0ABP9QMF6</accession>
<protein>
    <submittedName>
        <fullName evidence="4">DUF971 domain-containing protein</fullName>
    </submittedName>
</protein>
<proteinExistence type="predicted"/>
<organism evidence="4 5">
    <name type="scientific">Viridibacterium curvum</name>
    <dbReference type="NCBI Taxonomy" id="1101404"/>
    <lineage>
        <taxon>Bacteria</taxon>
        <taxon>Pseudomonadati</taxon>
        <taxon>Pseudomonadota</taxon>
        <taxon>Betaproteobacteria</taxon>
        <taxon>Rhodocyclales</taxon>
        <taxon>Rhodocyclaceae</taxon>
        <taxon>Viridibacterium</taxon>
    </lineage>
</organism>
<dbReference type="InterPro" id="IPR038492">
    <property type="entry name" value="GBBH-like_N_sf"/>
</dbReference>
<evidence type="ECO:0000256" key="2">
    <source>
        <dbReference type="ARBA" id="ARBA00023004"/>
    </source>
</evidence>
<keyword evidence="5" id="KW-1185">Reference proteome</keyword>
<reference evidence="5" key="1">
    <citation type="journal article" date="2019" name="Int. J. Syst. Evol. Microbiol.">
        <title>The Global Catalogue of Microorganisms (GCM) 10K type strain sequencing project: providing services to taxonomists for standard genome sequencing and annotation.</title>
        <authorList>
            <consortium name="The Broad Institute Genomics Platform"/>
            <consortium name="The Broad Institute Genome Sequencing Center for Infectious Disease"/>
            <person name="Wu L."/>
            <person name="Ma J."/>
        </authorList>
    </citation>
    <scope>NUCLEOTIDE SEQUENCE [LARGE SCALE GENOMIC DNA]</scope>
    <source>
        <strain evidence="5">JCM 18715</strain>
    </source>
</reference>
<dbReference type="Gene3D" id="3.30.2020.30">
    <property type="match status" value="1"/>
</dbReference>
<keyword evidence="1" id="KW-0479">Metal-binding</keyword>
<dbReference type="PANTHER" id="PTHR35303:SF5">
    <property type="entry name" value="OS02G0197800 PROTEIN"/>
    <property type="match status" value="1"/>
</dbReference>
<evidence type="ECO:0000313" key="5">
    <source>
        <dbReference type="Proteomes" id="UP001500547"/>
    </source>
</evidence>
<keyword evidence="2" id="KW-0408">Iron</keyword>
<gene>
    <name evidence="4" type="ORF">GCM10025770_18140</name>
</gene>
<dbReference type="Proteomes" id="UP001500547">
    <property type="component" value="Unassembled WGS sequence"/>
</dbReference>
<evidence type="ECO:0000259" key="3">
    <source>
        <dbReference type="Pfam" id="PF06155"/>
    </source>
</evidence>